<dbReference type="InterPro" id="IPR028941">
    <property type="entry name" value="WHIM2_dom"/>
</dbReference>
<evidence type="ECO:0000256" key="5">
    <source>
        <dbReference type="ARBA" id="ARBA00023242"/>
    </source>
</evidence>
<feature type="domain" description="DDT" evidence="9">
    <location>
        <begin position="193"/>
        <end position="253"/>
    </location>
</feature>
<feature type="region of interest" description="Disordered" evidence="7">
    <location>
        <begin position="1899"/>
        <end position="1920"/>
    </location>
</feature>
<dbReference type="GO" id="GO:0008270">
    <property type="term" value="F:zinc ion binding"/>
    <property type="evidence" value="ECO:0007669"/>
    <property type="project" value="UniProtKB-KW"/>
</dbReference>
<keyword evidence="5" id="KW-0539">Nucleus</keyword>
<dbReference type="SUPFAM" id="SSF57903">
    <property type="entry name" value="FYVE/PHD zinc finger"/>
    <property type="match status" value="1"/>
</dbReference>
<dbReference type="PANTHER" id="PTHR45975">
    <property type="entry name" value="NUCLEOSOME-REMODELING FACTOR SUBUNIT BPTF"/>
    <property type="match status" value="1"/>
</dbReference>
<feature type="compositionally biased region" description="Polar residues" evidence="7">
    <location>
        <begin position="142"/>
        <end position="155"/>
    </location>
</feature>
<dbReference type="Pfam" id="PF15613">
    <property type="entry name" value="WSD"/>
    <property type="match status" value="1"/>
</dbReference>
<feature type="compositionally biased region" description="Basic and acidic residues" evidence="7">
    <location>
        <begin position="1024"/>
        <end position="1052"/>
    </location>
</feature>
<feature type="compositionally biased region" description="Pro residues" evidence="7">
    <location>
        <begin position="1738"/>
        <end position="1752"/>
    </location>
</feature>
<feature type="domain" description="PHD-type" evidence="8">
    <location>
        <begin position="343"/>
        <end position="390"/>
    </location>
</feature>
<feature type="region of interest" description="Disordered" evidence="7">
    <location>
        <begin position="517"/>
        <end position="685"/>
    </location>
</feature>
<dbReference type="SMART" id="SM00249">
    <property type="entry name" value="PHD"/>
    <property type="match status" value="1"/>
</dbReference>
<dbReference type="InterPro" id="IPR038028">
    <property type="entry name" value="BPTF"/>
</dbReference>
<dbReference type="CDD" id="cd15559">
    <property type="entry name" value="PHD1_BPTF"/>
    <property type="match status" value="1"/>
</dbReference>
<evidence type="ECO:0000259" key="9">
    <source>
        <dbReference type="PROSITE" id="PS50827"/>
    </source>
</evidence>
<comment type="caution">
    <text evidence="10">The sequence shown here is derived from an EMBL/GenBank/DDBJ whole genome shotgun (WGS) entry which is preliminary data.</text>
</comment>
<dbReference type="SMART" id="SM00571">
    <property type="entry name" value="DDT"/>
    <property type="match status" value="1"/>
</dbReference>
<reference evidence="10" key="1">
    <citation type="submission" date="2020-10" db="EMBL/GenBank/DDBJ databases">
        <title>Chromosome-scale genome assembly of the Allis shad, Alosa alosa.</title>
        <authorList>
            <person name="Margot Z."/>
            <person name="Christophe K."/>
            <person name="Cabau C."/>
            <person name="Louis A."/>
            <person name="Berthelot C."/>
            <person name="Parey E."/>
            <person name="Roest Crollius H."/>
            <person name="Montfort J."/>
            <person name="Robinson-Rechavi M."/>
            <person name="Bucao C."/>
            <person name="Bouchez O."/>
            <person name="Gislard M."/>
            <person name="Lluch J."/>
            <person name="Milhes M."/>
            <person name="Lampietro C."/>
            <person name="Lopez Roques C."/>
            <person name="Donnadieu C."/>
            <person name="Braasch I."/>
            <person name="Desvignes T."/>
            <person name="Postlethwait J."/>
            <person name="Bobe J."/>
            <person name="Guiguen Y."/>
        </authorList>
    </citation>
    <scope>NUCLEOTIDE SEQUENCE</scope>
    <source>
        <strain evidence="10">M-15738</strain>
        <tissue evidence="10">Blood</tissue>
    </source>
</reference>
<dbReference type="InterPro" id="IPR018501">
    <property type="entry name" value="DDT_dom"/>
</dbReference>
<dbReference type="InterPro" id="IPR019786">
    <property type="entry name" value="Zinc_finger_PHD-type_CS"/>
</dbReference>
<sequence>MRGRRGRPPKQALMGEPSPAPVRGLRPRRGMRGRGRGTPDIEGMPPKRGNYHSSRGRRKFGATSRGRGRGRGSRGGRGGRGRRPASKIVYDDHESDEEDAVSLRSDDDEYLRGNPLSDDERAFDDGSDYQEEIPDEDDASYCTESSFRSHSTYGSTPGRRRPRARRPRSPIFEEKEIPQLELPKSSDDLLIPPEQMLNVAAVYEVLRNFSTVLRLSPFRFEDFSAALAGQEQCTLIAETHIALLKAILREEDSSNTTFGPADLKDSVNSTLYFIDGMTWPEVVRAYCESDPEYQHVLPVQEGEEYPFEPLESKVKVLQFLVDQFLTTNLAREELMSEGVVTYDDHCRVCHKLGDLLCCETCSAVYHLECVKPPLVEVPEDEWQCEVCVAHQVPGVGDSVTEAQKSRPYIRQEPIGYDRHRRKYWFLNRRVVVEEDGEHENKSIWYYSTRVQLAELMETLDKSYWESELYAALEEMHPEIQSHMDITEDLTNKARTNNKAYLTAANEEILDRLKARQQEEEKRRNALEEERNKKDEKPEQSPESLKGEESTSGPTGTEEATPGAESPSAGLRVLPQRLPTGPPGSGEMGDEGPDSSAEVPEPADKAAESKPASQPGEGGSPASSQPPHTADENSNSSQFSISGGPRSQEECDAADKSGQDATAADGKEKANGEAGGPVKGPPTRMVTRLRNPESKLSQLKSQQAAAADHDTKKGYKEILLATPGGDLARVSTRGGSAASGRELVSKGALSHFFKLGQEGKYRVYHNQYSGNTLALNKHQHREDHDKRRHLAHKFCMTPAGDFKWNGSVHGSKALTVSTLRLTIIQLENNIPAPFLHPNWASHRYGAVGDKRSNWCKAVQMCSKAREFALALAILECAIKPVAMLPIWKDSLGHTRLHRMTSLEREEKEKVKKREKKLEDEETMQQATWVKYTFPIKHQVWKQKGEEYRVTGYGGWSWISKTHVHRFVPRLPGNTNVNYRKDLEAAKSGSATSAASDADVKKSSVDSSATSETPVPTDSTEEPEKDPESSSDRAKGSDAEDKMETDEESHKGKSESASPSPQPSEADSLKQEETVEEGEEVSGTKTALHEQQQQQRPFNYDVVNVSQGFLLRTAYKKKVKTSKLDGFLERRVKQHLVEERQRQDRRKQQASLTPKAEPPATSTPTPAQTPTPAPQLPALQIKTEVRPATMEPVVKTDPVRTGGVVEASGTTGNEAADASASKTSETEITTTEIIKRRDVGPYGIRSEYCIRKIICPIGVPETPKETPTPQRKGLRSSALRPKKPEPTKQTGPIVIETWVAEEELDLWEIRAFAERVEKEKAQAADQAKKRLELQKSGATVGNTITTSGSPSTPTTTKVMVGSLTSQVTPGTKVVLATKMGTPVTFQQNKNFQQTFATWVKQGQTGQQPASASTVTTVATTSGQTFQITGTPVTMAGKVITAKLPLPANSKIVTLNVPTTQGGVIQQKVLGIIPSSTAGNQQTFTSFQPRTTTINIQPNTPGSPGQQQLITTTTGGQIRSGMTVIRTPIQQGSTLGKTILRTPLVVQQGQTQQVIIHGQPVSTALSGASPVATTTGQRVAGASPGQPVAPQTPPGQRAQQGQVKLTLAQLTQLTQGAQQKQQGAAVERPQQGSGTQPAQGLTVVVQGQGQTTGQLQVIPQGVTVIPRPGQQLMQAALPNGQVQRFLFTPIPATSAATGTPATPGQGQQQLAVPAQPHLQPAAQSSPAQAAAPIQAGALTPRTPPTTPQAQIPPHPQAQMPIQSPTPLQLKAVVGQPPGTAVLKQQPPQGGAAGHTNPQQVRAPLQLHAQQLITVPGLQIQLQAQQGGLSGGQQIKLQLPIQLQQQQQPLTTTTAAGQGAQATGQVQGQVAAGGQQIQNVVTIQTASVQEQLRRIQQLREQQQQKKRQTQEARREQQQQASSQSQSQLIQKQVVMKQNAVIEHLKQKKTMSPAEREENQRMIVCNQVMKYILDKIDKAERQAAKKRKREESVEQKRSKQNASRLSALLYKHKEQLKAEILKKRALLDKELQLEVQEELKRDLGKLRREKERAQAAAASQAAAAAASAVSHASPAWARPPP</sequence>
<dbReference type="PANTHER" id="PTHR45975:SF2">
    <property type="entry name" value="NUCLEOSOME-REMODELING FACTOR SUBUNIT BPTF"/>
    <property type="match status" value="1"/>
</dbReference>
<dbReference type="FunFam" id="3.30.40.10:FF:000036">
    <property type="entry name" value="nucleosome-remodeling factor subunit BPTF isoform X1"/>
    <property type="match status" value="1"/>
</dbReference>
<feature type="region of interest" description="Disordered" evidence="7">
    <location>
        <begin position="1257"/>
        <end position="1287"/>
    </location>
</feature>
<gene>
    <name evidence="10" type="ORF">AALO_G00103670</name>
</gene>
<dbReference type="Proteomes" id="UP000823561">
    <property type="component" value="Chromosome 7"/>
</dbReference>
<feature type="region of interest" description="Disordered" evidence="7">
    <location>
        <begin position="1563"/>
        <end position="1600"/>
    </location>
</feature>
<dbReference type="PROSITE" id="PS50827">
    <property type="entry name" value="DDT"/>
    <property type="match status" value="1"/>
</dbReference>
<evidence type="ECO:0008006" key="12">
    <source>
        <dbReference type="Google" id="ProtNLM"/>
    </source>
</evidence>
<dbReference type="Pfam" id="PF00628">
    <property type="entry name" value="PHD"/>
    <property type="match status" value="1"/>
</dbReference>
<evidence type="ECO:0000313" key="10">
    <source>
        <dbReference type="EMBL" id="KAG5278873.1"/>
    </source>
</evidence>
<accession>A0AAV6GUT1</accession>
<feature type="region of interest" description="Disordered" evidence="7">
    <location>
        <begin position="1"/>
        <end position="178"/>
    </location>
</feature>
<feature type="compositionally biased region" description="Acidic residues" evidence="7">
    <location>
        <begin position="125"/>
        <end position="139"/>
    </location>
</feature>
<comment type="subcellular location">
    <subcellularLocation>
        <location evidence="1">Nucleus</location>
    </subcellularLocation>
</comment>
<feature type="compositionally biased region" description="Basic and acidic residues" evidence="7">
    <location>
        <begin position="517"/>
        <end position="548"/>
    </location>
</feature>
<feature type="compositionally biased region" description="Polar residues" evidence="7">
    <location>
        <begin position="1563"/>
        <end position="1574"/>
    </location>
</feature>
<feature type="compositionally biased region" description="Low complexity" evidence="7">
    <location>
        <begin position="549"/>
        <end position="565"/>
    </location>
</feature>
<feature type="region of interest" description="Disordered" evidence="7">
    <location>
        <begin position="2043"/>
        <end position="2076"/>
    </location>
</feature>
<dbReference type="PROSITE" id="PS50016">
    <property type="entry name" value="ZF_PHD_2"/>
    <property type="match status" value="1"/>
</dbReference>
<evidence type="ECO:0000259" key="8">
    <source>
        <dbReference type="PROSITE" id="PS50016"/>
    </source>
</evidence>
<feature type="region of interest" description="Disordered" evidence="7">
    <location>
        <begin position="1195"/>
        <end position="1222"/>
    </location>
</feature>
<dbReference type="GO" id="GO:0006357">
    <property type="term" value="P:regulation of transcription by RNA polymerase II"/>
    <property type="evidence" value="ECO:0007669"/>
    <property type="project" value="InterPro"/>
</dbReference>
<evidence type="ECO:0000313" key="11">
    <source>
        <dbReference type="Proteomes" id="UP000823561"/>
    </source>
</evidence>
<proteinExistence type="predicted"/>
<feature type="compositionally biased region" description="Basic residues" evidence="7">
    <location>
        <begin position="54"/>
        <end position="85"/>
    </location>
</feature>
<evidence type="ECO:0000256" key="4">
    <source>
        <dbReference type="ARBA" id="ARBA00022833"/>
    </source>
</evidence>
<dbReference type="Gene3D" id="3.30.40.10">
    <property type="entry name" value="Zinc/RING finger domain, C3HC4 (zinc finger)"/>
    <property type="match status" value="1"/>
</dbReference>
<dbReference type="GO" id="GO:0000978">
    <property type="term" value="F:RNA polymerase II cis-regulatory region sequence-specific DNA binding"/>
    <property type="evidence" value="ECO:0007669"/>
    <property type="project" value="TreeGrafter"/>
</dbReference>
<evidence type="ECO:0000256" key="1">
    <source>
        <dbReference type="ARBA" id="ARBA00004123"/>
    </source>
</evidence>
<feature type="compositionally biased region" description="Basic and acidic residues" evidence="7">
    <location>
        <begin position="646"/>
        <end position="657"/>
    </location>
</feature>
<feature type="compositionally biased region" description="Polar residues" evidence="7">
    <location>
        <begin position="620"/>
        <end position="640"/>
    </location>
</feature>
<feature type="compositionally biased region" description="Low complexity" evidence="7">
    <location>
        <begin position="1690"/>
        <end position="1737"/>
    </location>
</feature>
<dbReference type="PROSITE" id="PS01359">
    <property type="entry name" value="ZF_PHD_1"/>
    <property type="match status" value="1"/>
</dbReference>
<dbReference type="Pfam" id="PF02791">
    <property type="entry name" value="DDT"/>
    <property type="match status" value="1"/>
</dbReference>
<feature type="compositionally biased region" description="Basic residues" evidence="7">
    <location>
        <begin position="158"/>
        <end position="168"/>
    </location>
</feature>
<keyword evidence="11" id="KW-1185">Reference proteome</keyword>
<dbReference type="InterPro" id="IPR011011">
    <property type="entry name" value="Znf_FYVE_PHD"/>
</dbReference>
<feature type="compositionally biased region" description="Low complexity" evidence="7">
    <location>
        <begin position="1053"/>
        <end position="1064"/>
    </location>
</feature>
<dbReference type="InterPro" id="IPR001965">
    <property type="entry name" value="Znf_PHD"/>
</dbReference>
<dbReference type="SUPFAM" id="SSF64518">
    <property type="entry name" value="Phase 1 flagellin"/>
    <property type="match status" value="1"/>
</dbReference>
<feature type="region of interest" description="Disordered" evidence="7">
    <location>
        <begin position="1977"/>
        <end position="1997"/>
    </location>
</feature>
<dbReference type="EMBL" id="JADWDJ010000007">
    <property type="protein sequence ID" value="KAG5278873.1"/>
    <property type="molecule type" value="Genomic_DNA"/>
</dbReference>
<feature type="region of interest" description="Disordered" evidence="7">
    <location>
        <begin position="1690"/>
        <end position="1758"/>
    </location>
</feature>
<dbReference type="GO" id="GO:0016589">
    <property type="term" value="C:NURF complex"/>
    <property type="evidence" value="ECO:0007669"/>
    <property type="project" value="InterPro"/>
</dbReference>
<keyword evidence="3 6" id="KW-0863">Zinc-finger</keyword>
<feature type="region of interest" description="Disordered" evidence="7">
    <location>
        <begin position="1133"/>
        <end position="1173"/>
    </location>
</feature>
<name>A0AAV6GUT1_9TELE</name>
<feature type="compositionally biased region" description="Low complexity" evidence="7">
    <location>
        <begin position="986"/>
        <end position="995"/>
    </location>
</feature>
<feature type="compositionally biased region" description="Basic residues" evidence="7">
    <location>
        <begin position="25"/>
        <end position="35"/>
    </location>
</feature>
<evidence type="ECO:0000256" key="7">
    <source>
        <dbReference type="SAM" id="MobiDB-lite"/>
    </source>
</evidence>
<evidence type="ECO:0000256" key="2">
    <source>
        <dbReference type="ARBA" id="ARBA00022723"/>
    </source>
</evidence>
<feature type="compositionally biased region" description="Basic and acidic residues" evidence="7">
    <location>
        <begin position="1977"/>
        <end position="1992"/>
    </location>
</feature>
<dbReference type="InterPro" id="IPR019787">
    <property type="entry name" value="Znf_PHD-finger"/>
</dbReference>
<feature type="compositionally biased region" description="Low complexity" evidence="7">
    <location>
        <begin position="2049"/>
        <end position="2076"/>
    </location>
</feature>
<dbReference type="InterPro" id="IPR013083">
    <property type="entry name" value="Znf_RING/FYVE/PHD"/>
</dbReference>
<evidence type="ECO:0000256" key="3">
    <source>
        <dbReference type="ARBA" id="ARBA00022771"/>
    </source>
</evidence>
<evidence type="ECO:0000256" key="6">
    <source>
        <dbReference type="PROSITE-ProRule" id="PRU00146"/>
    </source>
</evidence>
<protein>
    <recommendedName>
        <fullName evidence="12">Bromodomain PHD finger transcription factor</fullName>
    </recommendedName>
</protein>
<feature type="compositionally biased region" description="Low complexity" evidence="7">
    <location>
        <begin position="1151"/>
        <end position="1164"/>
    </location>
</feature>
<organism evidence="10 11">
    <name type="scientific">Alosa alosa</name>
    <name type="common">allis shad</name>
    <dbReference type="NCBI Taxonomy" id="278164"/>
    <lineage>
        <taxon>Eukaryota</taxon>
        <taxon>Metazoa</taxon>
        <taxon>Chordata</taxon>
        <taxon>Craniata</taxon>
        <taxon>Vertebrata</taxon>
        <taxon>Euteleostomi</taxon>
        <taxon>Actinopterygii</taxon>
        <taxon>Neopterygii</taxon>
        <taxon>Teleostei</taxon>
        <taxon>Clupei</taxon>
        <taxon>Clupeiformes</taxon>
        <taxon>Clupeoidei</taxon>
        <taxon>Clupeidae</taxon>
        <taxon>Alosa</taxon>
    </lineage>
</organism>
<feature type="region of interest" description="Disordered" evidence="7">
    <location>
        <begin position="986"/>
        <end position="1094"/>
    </location>
</feature>
<keyword evidence="4" id="KW-0862">Zinc</keyword>
<keyword evidence="2" id="KW-0479">Metal-binding</keyword>